<comment type="caution">
    <text evidence="2">The sequence shown here is derived from an EMBL/GenBank/DDBJ whole genome shotgun (WGS) entry which is preliminary data.</text>
</comment>
<evidence type="ECO:0000313" key="3">
    <source>
        <dbReference type="Proteomes" id="UP000094487"/>
    </source>
</evidence>
<sequence>MSSDEGPPIGQCADRGIKVLNRRELMVGGAALATWNAASATRAVDAKRAAIEAVALPAGFNGALAFGQRGRVSHIRCVGLADVEARRPITRQTQYRWGSASKWLTSVAVLRLTEQKRLSLDAPIGRYLPELPDGTGRRVTLRHLLSNTSGIPDLLSRQIASEPQLRTSSASAQAMVARFAGGALTFEPGEGWDYAALNWVIVAAIVERVADDAFPAVVRRLVFEPLAMSGAGFAQPGEPVLPHLAAAYGTIAPPERKISAAPGFVAATGNIAGGVDDAMRAADGIFHGSLLSATSRKALVEVRWPDQSYALGGRVRSIDGEPWAWETGKVGGYRTHIAHRLGRSETIVIFNTTDMDQSAIGSWVKAIAQA</sequence>
<evidence type="ECO:0000313" key="2">
    <source>
        <dbReference type="EMBL" id="ODP36427.1"/>
    </source>
</evidence>
<evidence type="ECO:0000259" key="1">
    <source>
        <dbReference type="Pfam" id="PF00144"/>
    </source>
</evidence>
<accession>A0A1E3LRP2</accession>
<reference evidence="2 3" key="1">
    <citation type="submission" date="2016-08" db="EMBL/GenBank/DDBJ databases">
        <title>Draft genome of the agarase producing Sphingomonas sp. MCT13.</title>
        <authorList>
            <person name="D'Andrea M.M."/>
            <person name="Rossolini G.M."/>
            <person name="Thaller M.C."/>
        </authorList>
    </citation>
    <scope>NUCLEOTIDE SEQUENCE [LARGE SCALE GENOMIC DNA]</scope>
    <source>
        <strain evidence="2 3">MCT13</strain>
    </source>
</reference>
<gene>
    <name evidence="2" type="ORF">BFL28_05345</name>
</gene>
<name>A0A1E3LRP2_9SPHN</name>
<dbReference type="Gene3D" id="3.40.710.10">
    <property type="entry name" value="DD-peptidase/beta-lactamase superfamily"/>
    <property type="match status" value="1"/>
</dbReference>
<organism evidence="2 3">
    <name type="scientific">Sphingomonas turrisvirgatae</name>
    <dbReference type="NCBI Taxonomy" id="1888892"/>
    <lineage>
        <taxon>Bacteria</taxon>
        <taxon>Pseudomonadati</taxon>
        <taxon>Pseudomonadota</taxon>
        <taxon>Alphaproteobacteria</taxon>
        <taxon>Sphingomonadales</taxon>
        <taxon>Sphingomonadaceae</taxon>
        <taxon>Sphingomonas</taxon>
    </lineage>
</organism>
<dbReference type="PANTHER" id="PTHR43283:SF3">
    <property type="entry name" value="BETA-LACTAMASE FAMILY PROTEIN (AFU_ORTHOLOGUE AFUA_5G07500)"/>
    <property type="match status" value="1"/>
</dbReference>
<dbReference type="Proteomes" id="UP000094487">
    <property type="component" value="Unassembled WGS sequence"/>
</dbReference>
<dbReference type="EMBL" id="MDDS01000068">
    <property type="protein sequence ID" value="ODP36427.1"/>
    <property type="molecule type" value="Genomic_DNA"/>
</dbReference>
<dbReference type="InterPro" id="IPR001466">
    <property type="entry name" value="Beta-lactam-related"/>
</dbReference>
<dbReference type="AlphaFoldDB" id="A0A1E3LRP2"/>
<protein>
    <recommendedName>
        <fullName evidence="1">Beta-lactamase-related domain-containing protein</fullName>
    </recommendedName>
</protein>
<feature type="domain" description="Beta-lactamase-related" evidence="1">
    <location>
        <begin position="63"/>
        <end position="351"/>
    </location>
</feature>
<dbReference type="InterPro" id="IPR012338">
    <property type="entry name" value="Beta-lactam/transpept-like"/>
</dbReference>
<dbReference type="PANTHER" id="PTHR43283">
    <property type="entry name" value="BETA-LACTAMASE-RELATED"/>
    <property type="match status" value="1"/>
</dbReference>
<dbReference type="InterPro" id="IPR050789">
    <property type="entry name" value="Diverse_Enzym_Activities"/>
</dbReference>
<dbReference type="STRING" id="1888892.BFL28_05345"/>
<keyword evidence="3" id="KW-1185">Reference proteome</keyword>
<dbReference type="Pfam" id="PF00144">
    <property type="entry name" value="Beta-lactamase"/>
    <property type="match status" value="1"/>
</dbReference>
<dbReference type="SUPFAM" id="SSF56601">
    <property type="entry name" value="beta-lactamase/transpeptidase-like"/>
    <property type="match status" value="1"/>
</dbReference>
<proteinExistence type="predicted"/>